<dbReference type="GO" id="GO:0043953">
    <property type="term" value="P:protein transport by the Tat complex"/>
    <property type="evidence" value="ECO:0007669"/>
    <property type="project" value="UniProtKB-UniRule"/>
</dbReference>
<keyword evidence="5" id="KW-0811">Translocation</keyword>
<evidence type="ECO:0000256" key="5">
    <source>
        <dbReference type="HAMAP-Rule" id="MF_00902"/>
    </source>
</evidence>
<dbReference type="Proteomes" id="UP000218831">
    <property type="component" value="Unassembled WGS sequence"/>
</dbReference>
<dbReference type="PRINTS" id="PR01840">
    <property type="entry name" value="TATCFAMILY"/>
</dbReference>
<dbReference type="Pfam" id="PF00902">
    <property type="entry name" value="TatC"/>
    <property type="match status" value="1"/>
</dbReference>
<keyword evidence="2 5" id="KW-0812">Transmembrane</keyword>
<evidence type="ECO:0000313" key="6">
    <source>
        <dbReference type="EMBL" id="PAU93333.1"/>
    </source>
</evidence>
<dbReference type="PANTHER" id="PTHR30371">
    <property type="entry name" value="SEC-INDEPENDENT PROTEIN TRANSLOCASE PROTEIN TATC"/>
    <property type="match status" value="1"/>
</dbReference>
<comment type="subcellular location">
    <subcellularLocation>
        <location evidence="5">Cell membrane</location>
        <topology evidence="5">Multi-pass membrane protein</topology>
    </subcellularLocation>
    <subcellularLocation>
        <location evidence="1">Membrane</location>
        <topology evidence="1">Multi-pass membrane protein</topology>
    </subcellularLocation>
</comment>
<comment type="caution">
    <text evidence="6">The sequence shown here is derived from an EMBL/GenBank/DDBJ whole genome shotgun (WGS) entry which is preliminary data.</text>
</comment>
<comment type="function">
    <text evidence="5">Part of the twin-arginine translocation (Tat) system that transports large folded proteins containing a characteristic twin-arginine motif in their signal peptide across membranes.</text>
</comment>
<gene>
    <name evidence="5 6" type="primary">tatC</name>
    <name evidence="6" type="ORF">CK503_12920</name>
</gene>
<dbReference type="PANTHER" id="PTHR30371:SF0">
    <property type="entry name" value="SEC-INDEPENDENT PROTEIN TRANSLOCASE PROTEIN TATC, CHLOROPLASTIC-RELATED"/>
    <property type="match status" value="1"/>
</dbReference>
<dbReference type="OrthoDB" id="9777044at2"/>
<sequence length="273" mass="31185">MTGDLPEAKKPKDRTASMSFLDHLEELRWRLIKGLGGIGVGMIIAFFMGDFLVAEVMLGPTQSNFFVYQLLGIDAIDLTIQSRKLPGQFFTYWGTLIVFGGILGSPILFYQLWSFIEPAMEKSEKWKSIGHSAFITFFFLLGVAFGYFILVPFALQFFSQFQISDAIHNDFDINEYFSSLTMWVLSCGIIFQLPVLSYFFSKFGLLTPEFLKQYRRHAIISCFVLSAFLTPPDPVSQILIAIPLVLLFQLSIWISKLGVRKRNKELEQAFSER</sequence>
<dbReference type="GO" id="GO:0009977">
    <property type="term" value="F:proton motive force dependent protein transmembrane transporter activity"/>
    <property type="evidence" value="ECO:0007669"/>
    <property type="project" value="TreeGrafter"/>
</dbReference>
<reference evidence="6 7" key="1">
    <citation type="submission" date="2017-08" db="EMBL/GenBank/DDBJ databases">
        <title>Aliifodinibius alkalisoli sp. nov., isolated from saline alkaline soil.</title>
        <authorList>
            <person name="Liu D."/>
            <person name="Zhang G."/>
        </authorList>
    </citation>
    <scope>NUCLEOTIDE SEQUENCE [LARGE SCALE GENOMIC DNA]</scope>
    <source>
        <strain evidence="6 7">WN023</strain>
    </source>
</reference>
<feature type="transmembrane region" description="Helical" evidence="5">
    <location>
        <begin position="92"/>
        <end position="113"/>
    </location>
</feature>
<keyword evidence="5" id="KW-0813">Transport</keyword>
<accession>A0A2A2G914</accession>
<keyword evidence="7" id="KW-1185">Reference proteome</keyword>
<organism evidence="6 7">
    <name type="scientific">Fodinibius salipaludis</name>
    <dbReference type="NCBI Taxonomy" id="2032627"/>
    <lineage>
        <taxon>Bacteria</taxon>
        <taxon>Pseudomonadati</taxon>
        <taxon>Balneolota</taxon>
        <taxon>Balneolia</taxon>
        <taxon>Balneolales</taxon>
        <taxon>Balneolaceae</taxon>
        <taxon>Fodinibius</taxon>
    </lineage>
</organism>
<dbReference type="HAMAP" id="MF_00902">
    <property type="entry name" value="TatC"/>
    <property type="match status" value="1"/>
</dbReference>
<name>A0A2A2G914_9BACT</name>
<dbReference type="EMBL" id="NSKE01000009">
    <property type="protein sequence ID" value="PAU93333.1"/>
    <property type="molecule type" value="Genomic_DNA"/>
</dbReference>
<keyword evidence="4 5" id="KW-0472">Membrane</keyword>
<dbReference type="GO" id="GO:0033281">
    <property type="term" value="C:TAT protein transport complex"/>
    <property type="evidence" value="ECO:0007669"/>
    <property type="project" value="UniProtKB-UniRule"/>
</dbReference>
<feature type="transmembrane region" description="Helical" evidence="5">
    <location>
        <begin position="235"/>
        <end position="254"/>
    </location>
</feature>
<dbReference type="InterPro" id="IPR002033">
    <property type="entry name" value="TatC"/>
</dbReference>
<comment type="subunit">
    <text evidence="5">Forms a complex with TatA.</text>
</comment>
<feature type="transmembrane region" description="Helical" evidence="5">
    <location>
        <begin position="213"/>
        <end position="229"/>
    </location>
</feature>
<dbReference type="NCBIfam" id="TIGR00945">
    <property type="entry name" value="tatC"/>
    <property type="match status" value="1"/>
</dbReference>
<feature type="transmembrane region" description="Helical" evidence="5">
    <location>
        <begin position="180"/>
        <end position="201"/>
    </location>
</feature>
<evidence type="ECO:0000256" key="2">
    <source>
        <dbReference type="ARBA" id="ARBA00022692"/>
    </source>
</evidence>
<evidence type="ECO:0000256" key="3">
    <source>
        <dbReference type="ARBA" id="ARBA00022989"/>
    </source>
</evidence>
<evidence type="ECO:0000256" key="1">
    <source>
        <dbReference type="ARBA" id="ARBA00004141"/>
    </source>
</evidence>
<keyword evidence="3 5" id="KW-1133">Transmembrane helix</keyword>
<keyword evidence="5" id="KW-0653">Protein transport</keyword>
<evidence type="ECO:0000256" key="4">
    <source>
        <dbReference type="ARBA" id="ARBA00023136"/>
    </source>
</evidence>
<evidence type="ECO:0000313" key="7">
    <source>
        <dbReference type="Proteomes" id="UP000218831"/>
    </source>
</evidence>
<feature type="transmembrane region" description="Helical" evidence="5">
    <location>
        <begin position="134"/>
        <end position="155"/>
    </location>
</feature>
<dbReference type="GO" id="GO:0065002">
    <property type="term" value="P:intracellular protein transmembrane transport"/>
    <property type="evidence" value="ECO:0007669"/>
    <property type="project" value="TreeGrafter"/>
</dbReference>
<protein>
    <recommendedName>
        <fullName evidence="5">Sec-independent protein translocase protein TatC</fullName>
    </recommendedName>
</protein>
<keyword evidence="5" id="KW-1003">Cell membrane</keyword>
<comment type="similarity">
    <text evidence="5">Belongs to the TatC family.</text>
</comment>
<feature type="transmembrane region" description="Helical" evidence="5">
    <location>
        <begin position="34"/>
        <end position="54"/>
    </location>
</feature>
<dbReference type="AlphaFoldDB" id="A0A2A2G914"/>
<proteinExistence type="inferred from homology"/>